<accession>A0A7V2WTF7</accession>
<dbReference type="InterPro" id="IPR023614">
    <property type="entry name" value="Porin_dom_sf"/>
</dbReference>
<dbReference type="Pfam" id="PF07396">
    <property type="entry name" value="Porin_O_P"/>
    <property type="match status" value="1"/>
</dbReference>
<protein>
    <recommendedName>
        <fullName evidence="2">Short chain amide porin</fullName>
    </recommendedName>
</protein>
<comment type="caution">
    <text evidence="1">The sequence shown here is derived from an EMBL/GenBank/DDBJ whole genome shotgun (WGS) entry which is preliminary data.</text>
</comment>
<gene>
    <name evidence="1" type="ORF">ENJ63_05265</name>
</gene>
<dbReference type="EMBL" id="DRND01000417">
    <property type="protein sequence ID" value="HFC47276.1"/>
    <property type="molecule type" value="Genomic_DNA"/>
</dbReference>
<dbReference type="AlphaFoldDB" id="A0A7V2WTF7"/>
<dbReference type="InterPro" id="IPR010870">
    <property type="entry name" value="Porin_O/P"/>
</dbReference>
<organism evidence="1">
    <name type="scientific">Dissulfuribacter thermophilus</name>
    <dbReference type="NCBI Taxonomy" id="1156395"/>
    <lineage>
        <taxon>Bacteria</taxon>
        <taxon>Pseudomonadati</taxon>
        <taxon>Thermodesulfobacteriota</taxon>
        <taxon>Dissulfuribacteria</taxon>
        <taxon>Dissulfuribacterales</taxon>
        <taxon>Dissulfuribacteraceae</taxon>
        <taxon>Dissulfuribacter</taxon>
    </lineage>
</organism>
<name>A0A7V2WTF7_9BACT</name>
<proteinExistence type="predicted"/>
<dbReference type="Gene3D" id="2.40.160.10">
    <property type="entry name" value="Porin"/>
    <property type="match status" value="1"/>
</dbReference>
<dbReference type="Proteomes" id="UP000885797">
    <property type="component" value="Unassembled WGS sequence"/>
</dbReference>
<sequence>MDRQFGGTGFSLANTNDKANSRMRVVDAYLIGLFADWLNIKVGMIKIPLTRANLDECFAPLTTERSRFVYTPFGLDATKSSRDMGIVASGNFFDDHLKYWAAIMEGRDGTAKFPNPFIDKTFYTSPEPESNLEYVLRIHYSFLDPENSPTSMGYKGTYLGKKGEIFTIGIAGAYEADAAFKHTAPAGPPGTPGFFNAKVLDDDSVDYWAFTTDFFLEVPVVGEDVLTLTGLYLKVDFDDAYKTARAVGDINTIVGGLVGQREGWYVKGGYVLPFRVLDDGMIQPFARYEHWDYANLYGVDDQTIEEYGVGFNFFPLGDLNLRFSFEYQHMEYDKPTKFGDYMSQTNNIFYDDADVLTFEFMVTI</sequence>
<evidence type="ECO:0000313" key="1">
    <source>
        <dbReference type="EMBL" id="HFC47276.1"/>
    </source>
</evidence>
<reference evidence="1" key="1">
    <citation type="journal article" date="2020" name="mSystems">
        <title>Genome- and Community-Level Interaction Insights into Carbon Utilization and Element Cycling Functions of Hydrothermarchaeota in Hydrothermal Sediment.</title>
        <authorList>
            <person name="Zhou Z."/>
            <person name="Liu Y."/>
            <person name="Xu W."/>
            <person name="Pan J."/>
            <person name="Luo Z.H."/>
            <person name="Li M."/>
        </authorList>
    </citation>
    <scope>NUCLEOTIDE SEQUENCE [LARGE SCALE GENOMIC DNA]</scope>
    <source>
        <strain evidence="1">HyVt-503</strain>
    </source>
</reference>
<dbReference type="NCBIfam" id="NF040900">
    <property type="entry name" value="porin_ExtI"/>
    <property type="match status" value="1"/>
</dbReference>
<dbReference type="SUPFAM" id="SSF56935">
    <property type="entry name" value="Porins"/>
    <property type="match status" value="1"/>
</dbReference>
<evidence type="ECO:0008006" key="2">
    <source>
        <dbReference type="Google" id="ProtNLM"/>
    </source>
</evidence>